<comment type="similarity">
    <text evidence="1">Belongs to the sulfur carrier protein TusA family.</text>
</comment>
<evidence type="ECO:0000256" key="1">
    <source>
        <dbReference type="ARBA" id="ARBA00008984"/>
    </source>
</evidence>
<organism evidence="3 4">
    <name type="scientific">Euzebya pacifica</name>
    <dbReference type="NCBI Taxonomy" id="1608957"/>
    <lineage>
        <taxon>Bacteria</taxon>
        <taxon>Bacillati</taxon>
        <taxon>Actinomycetota</taxon>
        <taxon>Nitriliruptoria</taxon>
        <taxon>Euzebyales</taxon>
    </lineage>
</organism>
<evidence type="ECO:0000313" key="3">
    <source>
        <dbReference type="EMBL" id="AXV04775.1"/>
    </source>
</evidence>
<accession>A0A346XRC8</accession>
<dbReference type="SUPFAM" id="SSF64307">
    <property type="entry name" value="SirA-like"/>
    <property type="match status" value="1"/>
</dbReference>
<keyword evidence="4" id="KW-1185">Reference proteome</keyword>
<dbReference type="Gene3D" id="3.30.110.40">
    <property type="entry name" value="TusA-like domain"/>
    <property type="match status" value="1"/>
</dbReference>
<reference evidence="3 4" key="1">
    <citation type="submission" date="2018-09" db="EMBL/GenBank/DDBJ databases">
        <title>Complete genome sequence of Euzebya sp. DY32-46 isolated from seawater of Pacific Ocean.</title>
        <authorList>
            <person name="Xu L."/>
            <person name="Wu Y.-H."/>
            <person name="Xu X.-W."/>
        </authorList>
    </citation>
    <scope>NUCLEOTIDE SEQUENCE [LARGE SCALE GENOMIC DNA]</scope>
    <source>
        <strain evidence="3 4">DY32-46</strain>
    </source>
</reference>
<sequence>MADIAKTLDASGLACPMPVVKTRMAITDLQSGDVLEVISTDRGSCTDIPAWTEGTGNKLIEQREENGSFVFLIEKS</sequence>
<dbReference type="KEGG" id="euz:DVS28_a0067"/>
<dbReference type="Proteomes" id="UP000264006">
    <property type="component" value="Chromosome"/>
</dbReference>
<dbReference type="OrthoDB" id="8636759at2"/>
<gene>
    <name evidence="3" type="ORF">DVS28_a0067</name>
</gene>
<dbReference type="RefSeq" id="WP_114589673.1">
    <property type="nucleotide sequence ID" value="NZ_CAXIBR010000053.1"/>
</dbReference>
<dbReference type="PANTHER" id="PTHR33279">
    <property type="entry name" value="SULFUR CARRIER PROTEIN YEDF-RELATED"/>
    <property type="match status" value="1"/>
</dbReference>
<dbReference type="PANTHER" id="PTHR33279:SF6">
    <property type="entry name" value="SULFUR CARRIER PROTEIN YEDF-RELATED"/>
    <property type="match status" value="1"/>
</dbReference>
<protein>
    <submittedName>
        <fullName evidence="3">Rhodanese-like domain protein</fullName>
    </submittedName>
</protein>
<dbReference type="PROSITE" id="PS01148">
    <property type="entry name" value="UPF0033"/>
    <property type="match status" value="1"/>
</dbReference>
<dbReference type="InterPro" id="IPR036868">
    <property type="entry name" value="TusA-like_sf"/>
</dbReference>
<dbReference type="AlphaFoldDB" id="A0A346XRC8"/>
<evidence type="ECO:0000259" key="2">
    <source>
        <dbReference type="PROSITE" id="PS01148"/>
    </source>
</evidence>
<feature type="domain" description="UPF0033" evidence="2">
    <location>
        <begin position="8"/>
        <end position="32"/>
    </location>
</feature>
<dbReference type="CDD" id="cd00291">
    <property type="entry name" value="SirA_YedF_YeeD"/>
    <property type="match status" value="1"/>
</dbReference>
<name>A0A346XRC8_9ACTN</name>
<evidence type="ECO:0000313" key="4">
    <source>
        <dbReference type="Proteomes" id="UP000264006"/>
    </source>
</evidence>
<dbReference type="EMBL" id="CP031165">
    <property type="protein sequence ID" value="AXV04775.1"/>
    <property type="molecule type" value="Genomic_DNA"/>
</dbReference>
<proteinExistence type="inferred from homology"/>
<dbReference type="InterPro" id="IPR001455">
    <property type="entry name" value="TusA-like"/>
</dbReference>
<dbReference type="Pfam" id="PF01206">
    <property type="entry name" value="TusA"/>
    <property type="match status" value="1"/>
</dbReference>